<organism evidence="2 3">
    <name type="scientific">Musa balbisiana</name>
    <name type="common">Banana</name>
    <dbReference type="NCBI Taxonomy" id="52838"/>
    <lineage>
        <taxon>Eukaryota</taxon>
        <taxon>Viridiplantae</taxon>
        <taxon>Streptophyta</taxon>
        <taxon>Embryophyta</taxon>
        <taxon>Tracheophyta</taxon>
        <taxon>Spermatophyta</taxon>
        <taxon>Magnoliopsida</taxon>
        <taxon>Liliopsida</taxon>
        <taxon>Zingiberales</taxon>
        <taxon>Musaceae</taxon>
        <taxon>Musa</taxon>
    </lineage>
</organism>
<gene>
    <name evidence="2" type="ORF">C4D60_Mb04t20820</name>
</gene>
<evidence type="ECO:0000313" key="3">
    <source>
        <dbReference type="Proteomes" id="UP000317650"/>
    </source>
</evidence>
<comment type="caution">
    <text evidence="2">The sequence shown here is derived from an EMBL/GenBank/DDBJ whole genome shotgun (WGS) entry which is preliminary data.</text>
</comment>
<evidence type="ECO:0000256" key="1">
    <source>
        <dbReference type="SAM" id="MobiDB-lite"/>
    </source>
</evidence>
<accession>A0A4S8KDI7</accession>
<dbReference type="EMBL" id="PYDT01000001">
    <property type="protein sequence ID" value="THU73250.1"/>
    <property type="molecule type" value="Genomic_DNA"/>
</dbReference>
<dbReference type="AlphaFoldDB" id="A0A4S8KDI7"/>
<feature type="region of interest" description="Disordered" evidence="1">
    <location>
        <begin position="19"/>
        <end position="50"/>
    </location>
</feature>
<protein>
    <submittedName>
        <fullName evidence="2">Uncharacterized protein</fullName>
    </submittedName>
</protein>
<sequence length="111" mass="12316">MTGYLFYMGCAAGVRLSATEPNRGRRERVRQAPSCPRGTPGPKALSLSESHEAGVREERLSVMASSAPHTRSRLHLIQQLHHLEISQTFSLFSSFQFDLKAAFFPGSMMCC</sequence>
<evidence type="ECO:0000313" key="2">
    <source>
        <dbReference type="EMBL" id="THU73250.1"/>
    </source>
</evidence>
<keyword evidence="3" id="KW-1185">Reference proteome</keyword>
<reference evidence="2 3" key="1">
    <citation type="journal article" date="2019" name="Nat. Plants">
        <title>Genome sequencing of Musa balbisiana reveals subgenome evolution and function divergence in polyploid bananas.</title>
        <authorList>
            <person name="Yao X."/>
        </authorList>
    </citation>
    <scope>NUCLEOTIDE SEQUENCE [LARGE SCALE GENOMIC DNA]</scope>
    <source>
        <strain evidence="3">cv. DH-PKW</strain>
        <tissue evidence="2">Leaves</tissue>
    </source>
</reference>
<proteinExistence type="predicted"/>
<name>A0A4S8KDI7_MUSBA</name>
<dbReference type="Proteomes" id="UP000317650">
    <property type="component" value="Chromosome 4"/>
</dbReference>